<comment type="caution">
    <text evidence="3">The sequence shown here is derived from an EMBL/GenBank/DDBJ whole genome shotgun (WGS) entry which is preliminary data.</text>
</comment>
<feature type="domain" description="SAC3/GANP/THP3 conserved" evidence="2">
    <location>
        <begin position="109"/>
        <end position="401"/>
    </location>
</feature>
<name>A0AAV6JDT2_9ERIC</name>
<dbReference type="PANTHER" id="PTHR12436:SF3">
    <property type="entry name" value="GERMINAL-CENTER ASSOCIATED NUCLEAR PROTEIN"/>
    <property type="match status" value="1"/>
</dbReference>
<reference evidence="3" key="1">
    <citation type="submission" date="2020-08" db="EMBL/GenBank/DDBJ databases">
        <title>Plant Genome Project.</title>
        <authorList>
            <person name="Zhang R.-G."/>
        </authorList>
    </citation>
    <scope>NUCLEOTIDE SEQUENCE</scope>
    <source>
        <strain evidence="3">WSP0</strain>
        <tissue evidence="3">Leaf</tissue>
    </source>
</reference>
<proteinExistence type="predicted"/>
<keyword evidence="4" id="KW-1185">Reference proteome</keyword>
<protein>
    <recommendedName>
        <fullName evidence="2">SAC3/GANP/THP3 conserved domain-containing protein</fullName>
    </recommendedName>
</protein>
<dbReference type="PANTHER" id="PTHR12436">
    <property type="entry name" value="80 KDA MCM3-ASSOCIATED PROTEIN"/>
    <property type="match status" value="1"/>
</dbReference>
<dbReference type="Proteomes" id="UP000823749">
    <property type="component" value="Chromosome 7"/>
</dbReference>
<gene>
    <name evidence="3" type="ORF">RHGRI_019753</name>
</gene>
<dbReference type="FunFam" id="1.25.40.990:FF:000012">
    <property type="entry name" value="SAC3 family protein C"/>
    <property type="match status" value="1"/>
</dbReference>
<organism evidence="3 4">
    <name type="scientific">Rhododendron griersonianum</name>
    <dbReference type="NCBI Taxonomy" id="479676"/>
    <lineage>
        <taxon>Eukaryota</taxon>
        <taxon>Viridiplantae</taxon>
        <taxon>Streptophyta</taxon>
        <taxon>Embryophyta</taxon>
        <taxon>Tracheophyta</taxon>
        <taxon>Spermatophyta</taxon>
        <taxon>Magnoliopsida</taxon>
        <taxon>eudicotyledons</taxon>
        <taxon>Gunneridae</taxon>
        <taxon>Pentapetalae</taxon>
        <taxon>asterids</taxon>
        <taxon>Ericales</taxon>
        <taxon>Ericaceae</taxon>
        <taxon>Ericoideae</taxon>
        <taxon>Rhodoreae</taxon>
        <taxon>Rhododendron</taxon>
    </lineage>
</organism>
<sequence length="434" mass="49807">MESKGHYDHPRRRRRSGMTTTTHSSSSSSASREPSSSSSSSLPNSKSQPNPTTRARPSNPNLSNNINISHQDNSTVPHPENTNTQQQEEQDGEEDMSRSSSLVGTCPFMCPVEERLQRERVRDLSVFERLNGSYGKTSPSLAVKKFCRTISTRTIQASDVRPLPVLEETLSYLLNLLDSDEHPFEVVHDFIFDRTRSIRQDLSMQNIINTRVIQMFEKMVKFHVISHHKLRRCSGSLNISSMHHLNMEQLMKVLTSLYHLYEANRKLQSIYENEAEFRSLYVLLHLSSDSKPAGEPLSLWFRHPSPILKSKEMCFARRVLSRYYRFGNYKRFIHITATEASYLQYCMVEPYINEVRALAVSCINYGGYKLYPYPLEDLSKLLMMKESDMDSFCRDCGLETSTDEVGKNFLPTKQTSFSRPKGGVNYCLVGSEFV</sequence>
<accession>A0AAV6JDT2</accession>
<evidence type="ECO:0000313" key="3">
    <source>
        <dbReference type="EMBL" id="KAG5539292.1"/>
    </source>
</evidence>
<evidence type="ECO:0000256" key="1">
    <source>
        <dbReference type="SAM" id="MobiDB-lite"/>
    </source>
</evidence>
<dbReference type="GO" id="GO:0070390">
    <property type="term" value="C:transcription export complex 2"/>
    <property type="evidence" value="ECO:0007669"/>
    <property type="project" value="TreeGrafter"/>
</dbReference>
<dbReference type="InterPro" id="IPR005062">
    <property type="entry name" value="SAC3/GANP/THP3_conserved"/>
</dbReference>
<dbReference type="Pfam" id="PF03399">
    <property type="entry name" value="SAC3_GANP"/>
    <property type="match status" value="1"/>
</dbReference>
<dbReference type="EMBL" id="JACTNZ010000007">
    <property type="protein sequence ID" value="KAG5539292.1"/>
    <property type="molecule type" value="Genomic_DNA"/>
</dbReference>
<evidence type="ECO:0000259" key="2">
    <source>
        <dbReference type="Pfam" id="PF03399"/>
    </source>
</evidence>
<feature type="region of interest" description="Disordered" evidence="1">
    <location>
        <begin position="1"/>
        <end position="104"/>
    </location>
</feature>
<dbReference type="InterPro" id="IPR045107">
    <property type="entry name" value="SAC3/GANP/THP3"/>
</dbReference>
<dbReference type="GO" id="GO:0005737">
    <property type="term" value="C:cytoplasm"/>
    <property type="evidence" value="ECO:0007669"/>
    <property type="project" value="TreeGrafter"/>
</dbReference>
<feature type="compositionally biased region" description="Low complexity" evidence="1">
    <location>
        <begin position="17"/>
        <end position="49"/>
    </location>
</feature>
<dbReference type="GO" id="GO:0006406">
    <property type="term" value="P:mRNA export from nucleus"/>
    <property type="evidence" value="ECO:0007669"/>
    <property type="project" value="TreeGrafter"/>
</dbReference>
<dbReference type="Gene3D" id="1.25.40.990">
    <property type="match status" value="1"/>
</dbReference>
<feature type="compositionally biased region" description="Low complexity" evidence="1">
    <location>
        <begin position="57"/>
        <end position="69"/>
    </location>
</feature>
<dbReference type="AlphaFoldDB" id="A0AAV6JDT2"/>
<evidence type="ECO:0000313" key="4">
    <source>
        <dbReference type="Proteomes" id="UP000823749"/>
    </source>
</evidence>